<dbReference type="AlphaFoldDB" id="A0A2M7RMS9"/>
<proteinExistence type="predicted"/>
<comment type="caution">
    <text evidence="1">The sequence shown here is derived from an EMBL/GenBank/DDBJ whole genome shotgun (WGS) entry which is preliminary data.</text>
</comment>
<organism evidence="1 2">
    <name type="scientific">bacterium (Candidatus Gribaldobacteria) CG_4_10_14_0_8_um_filter_33_9</name>
    <dbReference type="NCBI Taxonomy" id="2014266"/>
    <lineage>
        <taxon>Bacteria</taxon>
        <taxon>Candidatus Gribaldobacteria</taxon>
    </lineage>
</organism>
<evidence type="ECO:0000313" key="2">
    <source>
        <dbReference type="Proteomes" id="UP000229371"/>
    </source>
</evidence>
<protein>
    <submittedName>
        <fullName evidence="1">Uncharacterized protein</fullName>
    </submittedName>
</protein>
<dbReference type="EMBL" id="PFMI01000041">
    <property type="protein sequence ID" value="PIZ00800.1"/>
    <property type="molecule type" value="Genomic_DNA"/>
</dbReference>
<name>A0A2M7RMS9_9BACT</name>
<dbReference type="Proteomes" id="UP000229371">
    <property type="component" value="Unassembled WGS sequence"/>
</dbReference>
<sequence>MKLTLHKNATTTITTRQIIKKSFLSAFVLAKKYGISQTTALDGKTLKALPKNKRTKKIHVFDIICQKNKIEHRIFQERFADPLYE</sequence>
<gene>
    <name evidence="1" type="ORF">COY61_01565</name>
</gene>
<evidence type="ECO:0000313" key="1">
    <source>
        <dbReference type="EMBL" id="PIZ00800.1"/>
    </source>
</evidence>
<reference evidence="2" key="1">
    <citation type="submission" date="2017-09" db="EMBL/GenBank/DDBJ databases">
        <title>Depth-based differentiation of microbial function through sediment-hosted aquifers and enrichment of novel symbionts in the deep terrestrial subsurface.</title>
        <authorList>
            <person name="Probst A.J."/>
            <person name="Ladd B."/>
            <person name="Jarett J.K."/>
            <person name="Geller-Mcgrath D.E."/>
            <person name="Sieber C.M.K."/>
            <person name="Emerson J.B."/>
            <person name="Anantharaman K."/>
            <person name="Thomas B.C."/>
            <person name="Malmstrom R."/>
            <person name="Stieglmeier M."/>
            <person name="Klingl A."/>
            <person name="Woyke T."/>
            <person name="Ryan C.M."/>
            <person name="Banfield J.F."/>
        </authorList>
    </citation>
    <scope>NUCLEOTIDE SEQUENCE [LARGE SCALE GENOMIC DNA]</scope>
</reference>
<accession>A0A2M7RMS9</accession>